<comment type="caution">
    <text evidence="2">The sequence shown here is derived from an EMBL/GenBank/DDBJ whole genome shotgun (WGS) entry which is preliminary data.</text>
</comment>
<protein>
    <recommendedName>
        <fullName evidence="4">Phospholipase D-like domain-containing protein</fullName>
    </recommendedName>
</protein>
<proteinExistence type="predicted"/>
<name>A0ABP7N5H7_9ACTN</name>
<keyword evidence="3" id="KW-1185">Reference proteome</keyword>
<feature type="region of interest" description="Disordered" evidence="1">
    <location>
        <begin position="43"/>
        <end position="96"/>
    </location>
</feature>
<dbReference type="Proteomes" id="UP001501000">
    <property type="component" value="Unassembled WGS sequence"/>
</dbReference>
<reference evidence="3" key="1">
    <citation type="journal article" date="2019" name="Int. J. Syst. Evol. Microbiol.">
        <title>The Global Catalogue of Microorganisms (GCM) 10K type strain sequencing project: providing services to taxonomists for standard genome sequencing and annotation.</title>
        <authorList>
            <consortium name="The Broad Institute Genomics Platform"/>
            <consortium name="The Broad Institute Genome Sequencing Center for Infectious Disease"/>
            <person name="Wu L."/>
            <person name="Ma J."/>
        </authorList>
    </citation>
    <scope>NUCLEOTIDE SEQUENCE [LARGE SCALE GENOMIC DNA]</scope>
    <source>
        <strain evidence="3">JCM 16956</strain>
    </source>
</reference>
<feature type="compositionally biased region" description="Polar residues" evidence="1">
    <location>
        <begin position="70"/>
        <end position="84"/>
    </location>
</feature>
<dbReference type="RefSeq" id="WP_345286684.1">
    <property type="nucleotide sequence ID" value="NZ_BAABAJ010000022.1"/>
</dbReference>
<gene>
    <name evidence="2" type="ORF">GCM10022244_50380</name>
</gene>
<accession>A0ABP7N5H7</accession>
<evidence type="ECO:0000313" key="2">
    <source>
        <dbReference type="EMBL" id="GAA3935830.1"/>
    </source>
</evidence>
<evidence type="ECO:0000256" key="1">
    <source>
        <dbReference type="SAM" id="MobiDB-lite"/>
    </source>
</evidence>
<dbReference type="Gene3D" id="3.30.870.10">
    <property type="entry name" value="Endonuclease Chain A"/>
    <property type="match status" value="1"/>
</dbReference>
<dbReference type="EMBL" id="BAABAJ010000022">
    <property type="protein sequence ID" value="GAA3935830.1"/>
    <property type="molecule type" value="Genomic_DNA"/>
</dbReference>
<sequence>MWTGSHNLTSNSLRQSDETLLQLEDPAVHDAYVRQYNKLRAATTHQPANGTPIACPRTPGVDRSGGALSHTGTSWNRPTSSTVAPFTYGPLRKAGA</sequence>
<organism evidence="2 3">
    <name type="scientific">Streptomyces gulbargensis</name>
    <dbReference type="NCBI Taxonomy" id="364901"/>
    <lineage>
        <taxon>Bacteria</taxon>
        <taxon>Bacillati</taxon>
        <taxon>Actinomycetota</taxon>
        <taxon>Actinomycetes</taxon>
        <taxon>Kitasatosporales</taxon>
        <taxon>Streptomycetaceae</taxon>
        <taxon>Streptomyces</taxon>
    </lineage>
</organism>
<evidence type="ECO:0008006" key="4">
    <source>
        <dbReference type="Google" id="ProtNLM"/>
    </source>
</evidence>
<evidence type="ECO:0000313" key="3">
    <source>
        <dbReference type="Proteomes" id="UP001501000"/>
    </source>
</evidence>